<sequence length="312" mass="34218">MGGPPLDRSLAATSLPDFQEPASISWGNESSYFVPVTSSLSFTSDKMWSSSTMVEDLHSTMRSSSGVYSGMVELRPCLIEKSIPCFSFDSFTFNTPKSTNRPPLRLWKVTTLADSGALSPYFSCASWILLCRYQESPIHLPSTLIRPSVGQIGLSPSMRHFHRTGRSIVLSVDLVLTKSTKLPGRASSPKMVLFSTRVVPNLLRSLRRPSNPEIGFVSDTCRPSLSSWADSLASLAPLTTKLSFVGKDDLIVETTKSTVSDSLDRSTSKLVSLLSNSSVLVDELVSRTDSIESKYSVETAIKQQVLESNIYR</sequence>
<protein>
    <submittedName>
        <fullName evidence="1">Uncharacterized protein</fullName>
    </submittedName>
</protein>
<dbReference type="Proteomes" id="UP000769157">
    <property type="component" value="Unassembled WGS sequence"/>
</dbReference>
<proteinExistence type="predicted"/>
<dbReference type="AlphaFoldDB" id="A0A9P8SZS7"/>
<evidence type="ECO:0000313" key="1">
    <source>
        <dbReference type="EMBL" id="KAH3660200.1"/>
    </source>
</evidence>
<dbReference type="RefSeq" id="XP_046057911.1">
    <property type="nucleotide sequence ID" value="XM_046208798.1"/>
</dbReference>
<dbReference type="EMBL" id="JAEUBE010000511">
    <property type="protein sequence ID" value="KAH3660200.1"/>
    <property type="molecule type" value="Genomic_DNA"/>
</dbReference>
<keyword evidence="2" id="KW-1185">Reference proteome</keyword>
<name>A0A9P8SZS7_9ASCO</name>
<dbReference type="GeneID" id="70239369"/>
<gene>
    <name evidence="1" type="ORF">OGAPHI_007405</name>
</gene>
<organism evidence="1 2">
    <name type="scientific">Ogataea philodendri</name>
    <dbReference type="NCBI Taxonomy" id="1378263"/>
    <lineage>
        <taxon>Eukaryota</taxon>
        <taxon>Fungi</taxon>
        <taxon>Dikarya</taxon>
        <taxon>Ascomycota</taxon>
        <taxon>Saccharomycotina</taxon>
        <taxon>Pichiomycetes</taxon>
        <taxon>Pichiales</taxon>
        <taxon>Pichiaceae</taxon>
        <taxon>Ogataea</taxon>
    </lineage>
</organism>
<evidence type="ECO:0000313" key="2">
    <source>
        <dbReference type="Proteomes" id="UP000769157"/>
    </source>
</evidence>
<comment type="caution">
    <text evidence="1">The sequence shown here is derived from an EMBL/GenBank/DDBJ whole genome shotgun (WGS) entry which is preliminary data.</text>
</comment>
<reference evidence="1" key="2">
    <citation type="submission" date="2021-01" db="EMBL/GenBank/DDBJ databases">
        <authorList>
            <person name="Schikora-Tamarit M.A."/>
        </authorList>
    </citation>
    <scope>NUCLEOTIDE SEQUENCE</scope>
    <source>
        <strain evidence="1">CBS6075</strain>
    </source>
</reference>
<accession>A0A9P8SZS7</accession>
<reference evidence="1" key="1">
    <citation type="journal article" date="2021" name="Open Biol.">
        <title>Shared evolutionary footprints suggest mitochondrial oxidative damage underlies multiple complex I losses in fungi.</title>
        <authorList>
            <person name="Schikora-Tamarit M.A."/>
            <person name="Marcet-Houben M."/>
            <person name="Nosek J."/>
            <person name="Gabaldon T."/>
        </authorList>
    </citation>
    <scope>NUCLEOTIDE SEQUENCE</scope>
    <source>
        <strain evidence="1">CBS6075</strain>
    </source>
</reference>